<evidence type="ECO:0000256" key="1">
    <source>
        <dbReference type="SAM" id="SignalP"/>
    </source>
</evidence>
<evidence type="ECO:0000313" key="3">
    <source>
        <dbReference type="Proteomes" id="UP000030106"/>
    </source>
</evidence>
<dbReference type="Proteomes" id="UP000030106">
    <property type="component" value="Unassembled WGS sequence"/>
</dbReference>
<dbReference type="AlphaFoldDB" id="A0A0A2W366"/>
<feature type="signal peptide" evidence="1">
    <location>
        <begin position="1"/>
        <end position="19"/>
    </location>
</feature>
<sequence length="181" mass="19599">MKFLGTVATILGITSTATATGPTPSNVRIKGVSVLGSGCPAGTADVQVDATGTLFEATFSAYEVQTGPGTQAVHWRRNCKLTLNMEFDQGYQFSVLGTNGFAEIPKGAPRQNARVPFSFTGTGGRHIEYSVTMLGLYRGYFDIMSHPSSDSWVSLRRQHRHPQHEHCVAPLIRLTCLPSLL</sequence>
<evidence type="ECO:0000313" key="2">
    <source>
        <dbReference type="EMBL" id="KGQ12890.1"/>
    </source>
</evidence>
<reference evidence="2 3" key="1">
    <citation type="submission" date="2012-10" db="EMBL/GenBank/DDBJ databases">
        <title>Genome sequencing and analysis of entomopathogenic fungi Beauveria bassiana D1-5.</title>
        <authorList>
            <person name="Li Q."/>
            <person name="Wang L."/>
            <person name="Zhang Z."/>
            <person name="Wang Q."/>
            <person name="Ren J."/>
            <person name="Wang M."/>
            <person name="Xu W."/>
            <person name="Wang J."/>
            <person name="Lu Y."/>
            <person name="Du Q."/>
            <person name="Sun Z."/>
        </authorList>
    </citation>
    <scope>NUCLEOTIDE SEQUENCE [LARGE SCALE GENOMIC DNA]</scope>
    <source>
        <strain evidence="2 3">D1-5</strain>
    </source>
</reference>
<comment type="caution">
    <text evidence="2">The sequence shown here is derived from an EMBL/GenBank/DDBJ whole genome shotgun (WGS) entry which is preliminary data.</text>
</comment>
<dbReference type="PANTHER" id="PTHR38847">
    <property type="match status" value="1"/>
</dbReference>
<dbReference type="HOGENOM" id="CLU_083369_3_0_1"/>
<proteinExistence type="predicted"/>
<gene>
    <name evidence="2" type="ORF">BBAD15_g1381</name>
</gene>
<keyword evidence="1" id="KW-0732">Signal</keyword>
<dbReference type="Pfam" id="PF14273">
    <property type="entry name" value="DUF4360"/>
    <property type="match status" value="1"/>
</dbReference>
<dbReference type="STRING" id="1245745.A0A0A2W366"/>
<evidence type="ECO:0008006" key="4">
    <source>
        <dbReference type="Google" id="ProtNLM"/>
    </source>
</evidence>
<dbReference type="EMBL" id="ANFO01000077">
    <property type="protein sequence ID" value="KGQ12890.1"/>
    <property type="molecule type" value="Genomic_DNA"/>
</dbReference>
<organism evidence="2 3">
    <name type="scientific">Beauveria bassiana D1-5</name>
    <dbReference type="NCBI Taxonomy" id="1245745"/>
    <lineage>
        <taxon>Eukaryota</taxon>
        <taxon>Fungi</taxon>
        <taxon>Dikarya</taxon>
        <taxon>Ascomycota</taxon>
        <taxon>Pezizomycotina</taxon>
        <taxon>Sordariomycetes</taxon>
        <taxon>Hypocreomycetidae</taxon>
        <taxon>Hypocreales</taxon>
        <taxon>Cordycipitaceae</taxon>
        <taxon>Beauveria</taxon>
    </lineage>
</organism>
<protein>
    <recommendedName>
        <fullName evidence="4">Secreted protein</fullName>
    </recommendedName>
</protein>
<feature type="chain" id="PRO_5001996001" description="Secreted protein" evidence="1">
    <location>
        <begin position="20"/>
        <end position="181"/>
    </location>
</feature>
<accession>A0A0A2W366</accession>
<dbReference type="PANTHER" id="PTHR38847:SF1">
    <property type="entry name" value="PSEUDOURIDINE SYNTHASE RSUA_RLUA-LIKE DOMAIN-CONTAINING PROTEIN"/>
    <property type="match status" value="1"/>
</dbReference>
<dbReference type="InterPro" id="IPR025649">
    <property type="entry name" value="DUF4360"/>
</dbReference>
<dbReference type="OrthoDB" id="152248at2759"/>
<name>A0A0A2W366_BEABA</name>